<keyword evidence="2" id="KW-1133">Transmembrane helix</keyword>
<evidence type="ECO:0008006" key="5">
    <source>
        <dbReference type="Google" id="ProtNLM"/>
    </source>
</evidence>
<keyword evidence="4" id="KW-1185">Reference proteome</keyword>
<dbReference type="OrthoDB" id="3798992at2759"/>
<proteinExistence type="predicted"/>
<dbReference type="AlphaFoldDB" id="A0A6A6H0B6"/>
<feature type="compositionally biased region" description="Basic and acidic residues" evidence="1">
    <location>
        <begin position="175"/>
        <end position="184"/>
    </location>
</feature>
<dbReference type="Proteomes" id="UP000800092">
    <property type="component" value="Unassembled WGS sequence"/>
</dbReference>
<keyword evidence="2" id="KW-0472">Membrane</keyword>
<feature type="region of interest" description="Disordered" evidence="1">
    <location>
        <begin position="149"/>
        <end position="208"/>
    </location>
</feature>
<reference evidence="3" key="1">
    <citation type="journal article" date="2020" name="Stud. Mycol.">
        <title>101 Dothideomycetes genomes: a test case for predicting lifestyles and emergence of pathogens.</title>
        <authorList>
            <person name="Haridas S."/>
            <person name="Albert R."/>
            <person name="Binder M."/>
            <person name="Bloem J."/>
            <person name="Labutti K."/>
            <person name="Salamov A."/>
            <person name="Andreopoulos B."/>
            <person name="Baker S."/>
            <person name="Barry K."/>
            <person name="Bills G."/>
            <person name="Bluhm B."/>
            <person name="Cannon C."/>
            <person name="Castanera R."/>
            <person name="Culley D."/>
            <person name="Daum C."/>
            <person name="Ezra D."/>
            <person name="Gonzalez J."/>
            <person name="Henrissat B."/>
            <person name="Kuo A."/>
            <person name="Liang C."/>
            <person name="Lipzen A."/>
            <person name="Lutzoni F."/>
            <person name="Magnuson J."/>
            <person name="Mondo S."/>
            <person name="Nolan M."/>
            <person name="Ohm R."/>
            <person name="Pangilinan J."/>
            <person name="Park H.-J."/>
            <person name="Ramirez L."/>
            <person name="Alfaro M."/>
            <person name="Sun H."/>
            <person name="Tritt A."/>
            <person name="Yoshinaga Y."/>
            <person name="Zwiers L.-H."/>
            <person name="Turgeon B."/>
            <person name="Goodwin S."/>
            <person name="Spatafora J."/>
            <person name="Crous P."/>
            <person name="Grigoriev I."/>
        </authorList>
    </citation>
    <scope>NUCLEOTIDE SEQUENCE</scope>
    <source>
        <strain evidence="3">Tuck. ex Michener</strain>
    </source>
</reference>
<protein>
    <recommendedName>
        <fullName evidence="5">Mid2 domain-containing protein</fullName>
    </recommendedName>
</protein>
<evidence type="ECO:0000313" key="4">
    <source>
        <dbReference type="Proteomes" id="UP000800092"/>
    </source>
</evidence>
<dbReference type="EMBL" id="ML991832">
    <property type="protein sequence ID" value="KAF2231013.1"/>
    <property type="molecule type" value="Genomic_DNA"/>
</dbReference>
<evidence type="ECO:0000256" key="1">
    <source>
        <dbReference type="SAM" id="MobiDB-lite"/>
    </source>
</evidence>
<gene>
    <name evidence="3" type="ORF">EV356DRAFT_552771</name>
</gene>
<name>A0A6A6H0B6_VIRVR</name>
<sequence length="208" mass="21833">MSLPYIIPSTYPLCLQADLYLSETTTGFLPRINICDDGSYCCDNDPSCCVDKKGALLDATNGEVISFANTTNTSSSTSTSSTSTSVGPFTSYSISVSPLSTPSFIMQKPNRNSISKGAKAGIGVGVASGVFSAILIGLILFSFIKKKPPNQGHISKDSPPTSGESQKPVGAQTTKDAKLPKYGDPEPSAELPATDIQELPDQAHTLMD</sequence>
<organism evidence="3 4">
    <name type="scientific">Viridothelium virens</name>
    <name type="common">Speckled blister lichen</name>
    <name type="synonym">Trypethelium virens</name>
    <dbReference type="NCBI Taxonomy" id="1048519"/>
    <lineage>
        <taxon>Eukaryota</taxon>
        <taxon>Fungi</taxon>
        <taxon>Dikarya</taxon>
        <taxon>Ascomycota</taxon>
        <taxon>Pezizomycotina</taxon>
        <taxon>Dothideomycetes</taxon>
        <taxon>Dothideomycetes incertae sedis</taxon>
        <taxon>Trypetheliales</taxon>
        <taxon>Trypetheliaceae</taxon>
        <taxon>Viridothelium</taxon>
    </lineage>
</organism>
<evidence type="ECO:0000313" key="3">
    <source>
        <dbReference type="EMBL" id="KAF2231013.1"/>
    </source>
</evidence>
<keyword evidence="2" id="KW-0812">Transmembrane</keyword>
<evidence type="ECO:0000256" key="2">
    <source>
        <dbReference type="SAM" id="Phobius"/>
    </source>
</evidence>
<accession>A0A6A6H0B6</accession>
<feature type="transmembrane region" description="Helical" evidence="2">
    <location>
        <begin position="120"/>
        <end position="144"/>
    </location>
</feature>